<organism evidence="1 2">
    <name type="scientific">Actinophytocola xanthii</name>
    <dbReference type="NCBI Taxonomy" id="1912961"/>
    <lineage>
        <taxon>Bacteria</taxon>
        <taxon>Bacillati</taxon>
        <taxon>Actinomycetota</taxon>
        <taxon>Actinomycetes</taxon>
        <taxon>Pseudonocardiales</taxon>
        <taxon>Pseudonocardiaceae</taxon>
    </lineage>
</organism>
<evidence type="ECO:0000313" key="1">
    <source>
        <dbReference type="EMBL" id="OLF10814.1"/>
    </source>
</evidence>
<comment type="caution">
    <text evidence="1">The sequence shown here is derived from an EMBL/GenBank/DDBJ whole genome shotgun (WGS) entry which is preliminary data.</text>
</comment>
<dbReference type="AlphaFoldDB" id="A0A1Q8C8W4"/>
<sequence>MAPLPFAGTSTCGLWLGTASADFIFYEAHTSSAHQDHIILHELGHVLCHEHDGSLDEDLLRTLFPALSPALVHQALGRTRYSAVEEQEAEVFAYLVQERVWRTRATPAELTVEGSANAHTHEVLRKIARQLER</sequence>
<dbReference type="STRING" id="1912961.BU204_30855"/>
<dbReference type="EMBL" id="MSIE01000071">
    <property type="protein sequence ID" value="OLF10814.1"/>
    <property type="molecule type" value="Genomic_DNA"/>
</dbReference>
<accession>A0A1Q8C8W4</accession>
<dbReference type="Proteomes" id="UP000185596">
    <property type="component" value="Unassembled WGS sequence"/>
</dbReference>
<dbReference type="Gene3D" id="1.10.10.2910">
    <property type="match status" value="1"/>
</dbReference>
<dbReference type="OrthoDB" id="4144896at2"/>
<evidence type="ECO:0000313" key="2">
    <source>
        <dbReference type="Proteomes" id="UP000185596"/>
    </source>
</evidence>
<protein>
    <submittedName>
        <fullName evidence="1">Uncharacterized protein</fullName>
    </submittedName>
</protein>
<gene>
    <name evidence="1" type="ORF">BU204_30855</name>
</gene>
<keyword evidence="2" id="KW-1185">Reference proteome</keyword>
<dbReference type="RefSeq" id="WP_075129317.1">
    <property type="nucleotide sequence ID" value="NZ_MSIE01000071.1"/>
</dbReference>
<proteinExistence type="predicted"/>
<reference evidence="1 2" key="1">
    <citation type="submission" date="2016-12" db="EMBL/GenBank/DDBJ databases">
        <title>The draft genome sequence of Actinophytocola sp. 11-183.</title>
        <authorList>
            <person name="Wang W."/>
            <person name="Yuan L."/>
        </authorList>
    </citation>
    <scope>NUCLEOTIDE SEQUENCE [LARGE SCALE GENOMIC DNA]</scope>
    <source>
        <strain evidence="1 2">11-183</strain>
    </source>
</reference>
<name>A0A1Q8C8W4_9PSEU</name>